<comment type="caution">
    <text evidence="1">The sequence shown here is derived from an EMBL/GenBank/DDBJ whole genome shotgun (WGS) entry which is preliminary data.</text>
</comment>
<protein>
    <submittedName>
        <fullName evidence="1">Uncharacterized protein</fullName>
    </submittedName>
</protein>
<dbReference type="EMBL" id="BAAAEW010000047">
    <property type="protein sequence ID" value="GAA0769538.1"/>
    <property type="molecule type" value="Genomic_DNA"/>
</dbReference>
<evidence type="ECO:0000313" key="1">
    <source>
        <dbReference type="EMBL" id="GAA0769538.1"/>
    </source>
</evidence>
<reference evidence="1 2" key="1">
    <citation type="journal article" date="2019" name="Int. J. Syst. Evol. Microbiol.">
        <title>The Global Catalogue of Microorganisms (GCM) 10K type strain sequencing project: providing services to taxonomists for standard genome sequencing and annotation.</title>
        <authorList>
            <consortium name="The Broad Institute Genomics Platform"/>
            <consortium name="The Broad Institute Genome Sequencing Center for Infectious Disease"/>
            <person name="Wu L."/>
            <person name="Ma J."/>
        </authorList>
    </citation>
    <scope>NUCLEOTIDE SEQUENCE [LARGE SCALE GENOMIC DNA]</scope>
    <source>
        <strain evidence="1 2">JCM 15503</strain>
    </source>
</reference>
<gene>
    <name evidence="1" type="ORF">GCM10009107_60500</name>
</gene>
<evidence type="ECO:0000313" key="2">
    <source>
        <dbReference type="Proteomes" id="UP001500279"/>
    </source>
</evidence>
<sequence>MLDKPGDVRDGMGLWRSANSFWGLLARPVREGDGTPLRWMSQMGAGVLSAAFETIGWQLGGIRRSGLPFPPRICAGLAPEGLTRGSGRPEPGFPLHARTAEAVVRACGEKRMAVSPFSADPLAAIRQLLVPAATLARTLKALRASGVTVTRVA</sequence>
<organism evidence="1 2">
    <name type="scientific">Ideonella azotifigens</name>
    <dbReference type="NCBI Taxonomy" id="513160"/>
    <lineage>
        <taxon>Bacteria</taxon>
        <taxon>Pseudomonadati</taxon>
        <taxon>Pseudomonadota</taxon>
        <taxon>Betaproteobacteria</taxon>
        <taxon>Burkholderiales</taxon>
        <taxon>Sphaerotilaceae</taxon>
        <taxon>Ideonella</taxon>
    </lineage>
</organism>
<dbReference type="Proteomes" id="UP001500279">
    <property type="component" value="Unassembled WGS sequence"/>
</dbReference>
<proteinExistence type="predicted"/>
<keyword evidence="2" id="KW-1185">Reference proteome</keyword>
<name>A0ABN1KKI2_9BURK</name>
<accession>A0ABN1KKI2</accession>